<dbReference type="OrthoDB" id="2599194at2"/>
<keyword evidence="2" id="KW-1185">Reference proteome</keyword>
<protein>
    <recommendedName>
        <fullName evidence="3">DUF1569 domain-containing protein</fullName>
    </recommendedName>
</protein>
<dbReference type="Gene3D" id="1.20.120.450">
    <property type="entry name" value="dinb family like domain"/>
    <property type="match status" value="1"/>
</dbReference>
<evidence type="ECO:0008006" key="3">
    <source>
        <dbReference type="Google" id="ProtNLM"/>
    </source>
</evidence>
<sequence length="150" mass="17339">MKKTLFNKATADNVIERVNKLQPGNKPRWGTMTATEMLLHSNLCNEEIFQPIMPVRKTRFKQYLLRMIALYMAPNFKKGIKGDPGKETVGKIAAEGFEQQKLKFIELIRRFPEQEGDLTLPHIAFGNISKEQWGIAAYKHMNHHLRQFGV</sequence>
<dbReference type="InterPro" id="IPR011463">
    <property type="entry name" value="DUF1569"/>
</dbReference>
<evidence type="ECO:0000313" key="1">
    <source>
        <dbReference type="EMBL" id="SHF67552.1"/>
    </source>
</evidence>
<organism evidence="1 2">
    <name type="scientific">Flavisolibacter ginsengisoli DSM 18119</name>
    <dbReference type="NCBI Taxonomy" id="1121884"/>
    <lineage>
        <taxon>Bacteria</taxon>
        <taxon>Pseudomonadati</taxon>
        <taxon>Bacteroidota</taxon>
        <taxon>Chitinophagia</taxon>
        <taxon>Chitinophagales</taxon>
        <taxon>Chitinophagaceae</taxon>
        <taxon>Flavisolibacter</taxon>
    </lineage>
</organism>
<reference evidence="1 2" key="1">
    <citation type="submission" date="2016-11" db="EMBL/GenBank/DDBJ databases">
        <authorList>
            <person name="Jaros S."/>
            <person name="Januszkiewicz K."/>
            <person name="Wedrychowicz H."/>
        </authorList>
    </citation>
    <scope>NUCLEOTIDE SEQUENCE [LARGE SCALE GENOMIC DNA]</scope>
    <source>
        <strain evidence="1 2">DSM 18119</strain>
    </source>
</reference>
<name>A0A1M5DLC0_9BACT</name>
<dbReference type="EMBL" id="FQUU01000015">
    <property type="protein sequence ID" value="SHF67552.1"/>
    <property type="molecule type" value="Genomic_DNA"/>
</dbReference>
<dbReference type="Pfam" id="PF07606">
    <property type="entry name" value="DUF1569"/>
    <property type="match status" value="1"/>
</dbReference>
<dbReference type="STRING" id="1121884.SAMN02745131_03272"/>
<evidence type="ECO:0000313" key="2">
    <source>
        <dbReference type="Proteomes" id="UP000184048"/>
    </source>
</evidence>
<dbReference type="RefSeq" id="WP_072836410.1">
    <property type="nucleotide sequence ID" value="NZ_FQUU01000015.1"/>
</dbReference>
<proteinExistence type="predicted"/>
<dbReference type="Proteomes" id="UP000184048">
    <property type="component" value="Unassembled WGS sequence"/>
</dbReference>
<gene>
    <name evidence="1" type="ORF">SAMN02745131_03272</name>
</gene>
<dbReference type="AlphaFoldDB" id="A0A1M5DLC0"/>
<dbReference type="InterPro" id="IPR034660">
    <property type="entry name" value="DinB/YfiT-like"/>
</dbReference>
<accession>A0A1M5DLC0</accession>